<reference evidence="4" key="1">
    <citation type="submission" date="2019-11" db="EMBL/GenBank/DDBJ databases">
        <authorList>
            <person name="Liu Y."/>
            <person name="Hou J."/>
            <person name="Li T.-Q."/>
            <person name="Guan C.-H."/>
            <person name="Wu X."/>
            <person name="Wu H.-Z."/>
            <person name="Ling F."/>
            <person name="Zhang R."/>
            <person name="Shi X.-G."/>
            <person name="Ren J.-P."/>
            <person name="Chen E.-F."/>
            <person name="Sun J.-M."/>
        </authorList>
    </citation>
    <scope>NUCLEOTIDE SEQUENCE</scope>
    <source>
        <strain evidence="4">Adult_tree_wgs_1</strain>
        <tissue evidence="4">Leaves</tissue>
    </source>
</reference>
<organism evidence="4 5">
    <name type="scientific">Rhododendron simsii</name>
    <name type="common">Sims's rhododendron</name>
    <dbReference type="NCBI Taxonomy" id="118357"/>
    <lineage>
        <taxon>Eukaryota</taxon>
        <taxon>Viridiplantae</taxon>
        <taxon>Streptophyta</taxon>
        <taxon>Embryophyta</taxon>
        <taxon>Tracheophyta</taxon>
        <taxon>Spermatophyta</taxon>
        <taxon>Magnoliopsida</taxon>
        <taxon>eudicotyledons</taxon>
        <taxon>Gunneridae</taxon>
        <taxon>Pentapetalae</taxon>
        <taxon>asterids</taxon>
        <taxon>Ericales</taxon>
        <taxon>Ericaceae</taxon>
        <taxon>Ericoideae</taxon>
        <taxon>Rhodoreae</taxon>
        <taxon>Rhododendron</taxon>
    </lineage>
</organism>
<proteinExistence type="predicted"/>
<evidence type="ECO:0000313" key="4">
    <source>
        <dbReference type="EMBL" id="KAF7154480.1"/>
    </source>
</evidence>
<sequence>MWGINWHRTRSSSERSTGEHGPTQNTAAAPEKERGRNPARTSGEGVVVGGGWWQGFCWSPQRMKRRGETGSGGEERGREGDGRFCTNFENFSVLQTMKRYRECKKDVPVDHSLEGKHLQHLKEDVAETAKKIEAIEVAKRKLLGEGLGLCTIEELQQIEQQLERSVSKVRARKMQVLKEQVDQFKEKEKTLEAENAMLCEKLGIREGLGEEVSEERERVASTKRSEYSTDVETGLFIGSAPIKELGRIFKHACSASASRVRATEYN</sequence>
<dbReference type="Proteomes" id="UP000626092">
    <property type="component" value="Unassembled WGS sequence"/>
</dbReference>
<feature type="region of interest" description="Disordered" evidence="2">
    <location>
        <begin position="1"/>
        <end position="47"/>
    </location>
</feature>
<dbReference type="GO" id="GO:0003700">
    <property type="term" value="F:DNA-binding transcription factor activity"/>
    <property type="evidence" value="ECO:0007669"/>
    <property type="project" value="InterPro"/>
</dbReference>
<evidence type="ECO:0000256" key="2">
    <source>
        <dbReference type="SAM" id="MobiDB-lite"/>
    </source>
</evidence>
<evidence type="ECO:0000313" key="5">
    <source>
        <dbReference type="Proteomes" id="UP000626092"/>
    </source>
</evidence>
<protein>
    <recommendedName>
        <fullName evidence="3">K-box domain-containing protein</fullName>
    </recommendedName>
</protein>
<dbReference type="PROSITE" id="PS51297">
    <property type="entry name" value="K_BOX"/>
    <property type="match status" value="1"/>
</dbReference>
<name>A0A834LWF3_RHOSS</name>
<gene>
    <name evidence="4" type="ORF">RHSIM_Rhsim01G0160500</name>
</gene>
<dbReference type="AlphaFoldDB" id="A0A834LWF3"/>
<feature type="coiled-coil region" evidence="1">
    <location>
        <begin position="118"/>
        <end position="201"/>
    </location>
</feature>
<evidence type="ECO:0000259" key="3">
    <source>
        <dbReference type="PROSITE" id="PS51297"/>
    </source>
</evidence>
<dbReference type="GO" id="GO:0005634">
    <property type="term" value="C:nucleus"/>
    <property type="evidence" value="ECO:0007669"/>
    <property type="project" value="InterPro"/>
</dbReference>
<keyword evidence="1" id="KW-0175">Coiled coil</keyword>
<dbReference type="InterPro" id="IPR002487">
    <property type="entry name" value="TF_Kbox"/>
</dbReference>
<accession>A0A834LWF3</accession>
<evidence type="ECO:0000256" key="1">
    <source>
        <dbReference type="SAM" id="Coils"/>
    </source>
</evidence>
<dbReference type="EMBL" id="WJXA01000001">
    <property type="protein sequence ID" value="KAF7154480.1"/>
    <property type="molecule type" value="Genomic_DNA"/>
</dbReference>
<keyword evidence="5" id="KW-1185">Reference proteome</keyword>
<dbReference type="Pfam" id="PF01486">
    <property type="entry name" value="K-box"/>
    <property type="match status" value="1"/>
</dbReference>
<dbReference type="OrthoDB" id="1898716at2759"/>
<comment type="caution">
    <text evidence="4">The sequence shown here is derived from an EMBL/GenBank/DDBJ whole genome shotgun (WGS) entry which is preliminary data.</text>
</comment>
<feature type="domain" description="K-box" evidence="3">
    <location>
        <begin position="118"/>
        <end position="208"/>
    </location>
</feature>